<dbReference type="Gene3D" id="3.20.20.150">
    <property type="entry name" value="Divalent-metal-dependent TIM barrel enzymes"/>
    <property type="match status" value="1"/>
</dbReference>
<evidence type="ECO:0000313" key="2">
    <source>
        <dbReference type="Proteomes" id="UP001164693"/>
    </source>
</evidence>
<evidence type="ECO:0000313" key="1">
    <source>
        <dbReference type="EMBL" id="WAX56601.1"/>
    </source>
</evidence>
<dbReference type="EMBL" id="CP097463">
    <property type="protein sequence ID" value="WAX56601.1"/>
    <property type="molecule type" value="Genomic_DNA"/>
</dbReference>
<organism evidence="1 2">
    <name type="scientific">Jatrophihabitans cynanchi</name>
    <dbReference type="NCBI Taxonomy" id="2944128"/>
    <lineage>
        <taxon>Bacteria</taxon>
        <taxon>Bacillati</taxon>
        <taxon>Actinomycetota</taxon>
        <taxon>Actinomycetes</taxon>
        <taxon>Jatrophihabitantales</taxon>
        <taxon>Jatrophihabitantaceae</taxon>
        <taxon>Jatrophihabitans</taxon>
    </lineage>
</organism>
<keyword evidence="2" id="KW-1185">Reference proteome</keyword>
<reference evidence="1" key="1">
    <citation type="submission" date="2022-05" db="EMBL/GenBank/DDBJ databases">
        <title>Jatrophihabitans sp. SB3-54 whole genome sequence.</title>
        <authorList>
            <person name="Suh M.K."/>
            <person name="Eom M.K."/>
            <person name="Kim J.S."/>
            <person name="Kim H.S."/>
            <person name="Do H.E."/>
            <person name="Shin Y.K."/>
            <person name="Lee J.-S."/>
        </authorList>
    </citation>
    <scope>NUCLEOTIDE SEQUENCE</scope>
    <source>
        <strain evidence="1">SB3-54</strain>
    </source>
</reference>
<protein>
    <submittedName>
        <fullName evidence="1">Uncharacterized protein</fullName>
    </submittedName>
</protein>
<proteinExistence type="predicted"/>
<accession>A0ABY7K0E0</accession>
<dbReference type="Proteomes" id="UP001164693">
    <property type="component" value="Chromosome"/>
</dbReference>
<sequence length="85" mass="9738">MCVDTGHHAPGTNIEFIVAFLLREQKARRVRLQLPALHGTRHDRRRRRPVQLFRILFEARVRGGFEPGAGIAFMLDQCQNTNATT</sequence>
<gene>
    <name evidence="1" type="ORF">M6B22_19030</name>
</gene>
<name>A0ABY7K0E0_9ACTN</name>